<evidence type="ECO:0000256" key="6">
    <source>
        <dbReference type="NCBIfam" id="TIGR00152"/>
    </source>
</evidence>
<dbReference type="PANTHER" id="PTHR10695">
    <property type="entry name" value="DEPHOSPHO-COA KINASE-RELATED"/>
    <property type="match status" value="1"/>
</dbReference>
<dbReference type="EC" id="2.7.1.24" evidence="5 6"/>
<evidence type="ECO:0000256" key="3">
    <source>
        <dbReference type="ARBA" id="ARBA00022840"/>
    </source>
</evidence>
<dbReference type="GO" id="GO:0004140">
    <property type="term" value="F:dephospho-CoA kinase activity"/>
    <property type="evidence" value="ECO:0007669"/>
    <property type="project" value="UniProtKB-UniRule"/>
</dbReference>
<dbReference type="Proteomes" id="UP000226429">
    <property type="component" value="Unassembled WGS sequence"/>
</dbReference>
<sequence length="225" mass="25234">MFTVALTGGIASGKSTVARCFSGLGVSVIDADQISRELIDNIPEISLQLAARFGSSIFKENKSLDRAALRAIIFANPKDRYWLERLLHPLIYREIQRRIQNASGLYCLVVIPLLLEGGTSVLLKKKPVADNYIKLDRILLVSTSKELQIQRAHERDHLQRPQIDAILAAQISPMESLKQADDIIYNQSSLQSLHQASKALHAQYLSYLKTPLEEPAFLGYYLAFK</sequence>
<keyword evidence="2 5" id="KW-0547">Nucleotide-binding</keyword>
<dbReference type="GO" id="GO:0015937">
    <property type="term" value="P:coenzyme A biosynthetic process"/>
    <property type="evidence" value="ECO:0007669"/>
    <property type="project" value="UniProtKB-UniRule"/>
</dbReference>
<dbReference type="InterPro" id="IPR027417">
    <property type="entry name" value="P-loop_NTPase"/>
</dbReference>
<comment type="catalytic activity">
    <reaction evidence="5">
        <text>3'-dephospho-CoA + ATP = ADP + CoA + H(+)</text>
        <dbReference type="Rhea" id="RHEA:18245"/>
        <dbReference type="ChEBI" id="CHEBI:15378"/>
        <dbReference type="ChEBI" id="CHEBI:30616"/>
        <dbReference type="ChEBI" id="CHEBI:57287"/>
        <dbReference type="ChEBI" id="CHEBI:57328"/>
        <dbReference type="ChEBI" id="CHEBI:456216"/>
        <dbReference type="EC" id="2.7.1.24"/>
    </reaction>
</comment>
<keyword evidence="5" id="KW-0963">Cytoplasm</keyword>
<dbReference type="AlphaFoldDB" id="A0A370CGE3"/>
<dbReference type="CDD" id="cd02022">
    <property type="entry name" value="DPCK"/>
    <property type="match status" value="1"/>
</dbReference>
<feature type="binding site" evidence="5">
    <location>
        <begin position="11"/>
        <end position="16"/>
    </location>
    <ligand>
        <name>ATP</name>
        <dbReference type="ChEBI" id="CHEBI:30616"/>
    </ligand>
</feature>
<comment type="pathway">
    <text evidence="5">Cofactor biosynthesis; coenzyme A biosynthesis; CoA from (R)-pantothenate: step 5/5.</text>
</comment>
<keyword evidence="3 5" id="KW-0067">ATP-binding</keyword>
<name>A0A370CGE3_9COXI</name>
<dbReference type="EMBL" id="NMOS02000021">
    <property type="protein sequence ID" value="RDH39985.1"/>
    <property type="molecule type" value="Genomic_DNA"/>
</dbReference>
<reference evidence="7 8" key="1">
    <citation type="journal article" date="2017" name="Int. J. Syst. Evol. Microbiol.">
        <title>Aquarickettsiella crustaci n. gen. n. sp. (Gammaproteobacteria: Legionellales: Coxiellaceae); a bacterial pathogen of the freshwater crustacean: Gammarus fossarum (Malacostraca: Amphipoda).</title>
        <authorList>
            <person name="Bojko J."/>
            <person name="Dunn A.M."/>
            <person name="Stebbing P.D."/>
            <person name="Van Aerle R."/>
            <person name="Bacela-Spychalska K."/>
            <person name="Bean T.P."/>
            <person name="Stentiford G.D."/>
        </authorList>
    </citation>
    <scope>NUCLEOTIDE SEQUENCE [LARGE SCALE GENOMIC DNA]</scope>
    <source>
        <strain evidence="7">RA15029</strain>
    </source>
</reference>
<comment type="similarity">
    <text evidence="1 5">Belongs to the CoaE family.</text>
</comment>
<dbReference type="UniPathway" id="UPA00241">
    <property type="reaction ID" value="UER00356"/>
</dbReference>
<dbReference type="NCBIfam" id="TIGR00152">
    <property type="entry name" value="dephospho-CoA kinase"/>
    <property type="match status" value="1"/>
</dbReference>
<protein>
    <recommendedName>
        <fullName evidence="5 6">Dephospho-CoA kinase</fullName>
        <ecNumber evidence="5 6">2.7.1.24</ecNumber>
    </recommendedName>
    <alternativeName>
        <fullName evidence="5">Dephosphocoenzyme A kinase</fullName>
    </alternativeName>
</protein>
<dbReference type="PANTHER" id="PTHR10695:SF46">
    <property type="entry name" value="BIFUNCTIONAL COENZYME A SYNTHASE-RELATED"/>
    <property type="match status" value="1"/>
</dbReference>
<evidence type="ECO:0000256" key="4">
    <source>
        <dbReference type="ARBA" id="ARBA00022993"/>
    </source>
</evidence>
<keyword evidence="5 7" id="KW-0808">Transferase</keyword>
<keyword evidence="5 7" id="KW-0418">Kinase</keyword>
<keyword evidence="4 5" id="KW-0173">Coenzyme A biosynthesis</keyword>
<dbReference type="PROSITE" id="PS51219">
    <property type="entry name" value="DPCK"/>
    <property type="match status" value="1"/>
</dbReference>
<evidence type="ECO:0000313" key="7">
    <source>
        <dbReference type="EMBL" id="RDH39985.1"/>
    </source>
</evidence>
<dbReference type="GO" id="GO:0005524">
    <property type="term" value="F:ATP binding"/>
    <property type="evidence" value="ECO:0007669"/>
    <property type="project" value="UniProtKB-UniRule"/>
</dbReference>
<evidence type="ECO:0000256" key="5">
    <source>
        <dbReference type="HAMAP-Rule" id="MF_00376"/>
    </source>
</evidence>
<gene>
    <name evidence="5" type="primary">coaE</name>
    <name evidence="7" type="ORF">CFE62_006185</name>
</gene>
<dbReference type="GO" id="GO:0005737">
    <property type="term" value="C:cytoplasm"/>
    <property type="evidence" value="ECO:0007669"/>
    <property type="project" value="UniProtKB-SubCell"/>
</dbReference>
<dbReference type="Gene3D" id="3.40.50.300">
    <property type="entry name" value="P-loop containing nucleotide triphosphate hydrolases"/>
    <property type="match status" value="1"/>
</dbReference>
<dbReference type="SUPFAM" id="SSF52540">
    <property type="entry name" value="P-loop containing nucleoside triphosphate hydrolases"/>
    <property type="match status" value="1"/>
</dbReference>
<evidence type="ECO:0000256" key="1">
    <source>
        <dbReference type="ARBA" id="ARBA00009018"/>
    </source>
</evidence>
<evidence type="ECO:0000313" key="8">
    <source>
        <dbReference type="Proteomes" id="UP000226429"/>
    </source>
</evidence>
<comment type="caution">
    <text evidence="7">The sequence shown here is derived from an EMBL/GenBank/DDBJ whole genome shotgun (WGS) entry which is preliminary data.</text>
</comment>
<dbReference type="Pfam" id="PF01121">
    <property type="entry name" value="CoaE"/>
    <property type="match status" value="1"/>
</dbReference>
<proteinExistence type="inferred from homology"/>
<keyword evidence="8" id="KW-1185">Reference proteome</keyword>
<organism evidence="7 8">
    <name type="scientific">Candidatus Aquirickettsiella gammari</name>
    <dbReference type="NCBI Taxonomy" id="2016198"/>
    <lineage>
        <taxon>Bacteria</taxon>
        <taxon>Pseudomonadati</taxon>
        <taxon>Pseudomonadota</taxon>
        <taxon>Gammaproteobacteria</taxon>
        <taxon>Legionellales</taxon>
        <taxon>Coxiellaceae</taxon>
        <taxon>Candidatus Aquirickettsiella</taxon>
    </lineage>
</organism>
<reference evidence="7 8" key="2">
    <citation type="journal article" date="2018" name="J. Invertebr. Pathol.">
        <title>'Candidatus Aquirickettsiella gammari' (Gammaproteobacteria: Legionellales: Coxiellaceae): A bacterial pathogen of the freshwater crustacean Gammarus fossarum (Malacostraca: Amphipoda).</title>
        <authorList>
            <person name="Bojko J."/>
            <person name="Dunn A.M."/>
            <person name="Stebbing P.D."/>
            <person name="van Aerle R."/>
            <person name="Bacela-Spychalska K."/>
            <person name="Bean T.P."/>
            <person name="Urrutia A."/>
            <person name="Stentiford G.D."/>
        </authorList>
    </citation>
    <scope>NUCLEOTIDE SEQUENCE [LARGE SCALE GENOMIC DNA]</scope>
    <source>
        <strain evidence="7">RA15029</strain>
    </source>
</reference>
<comment type="function">
    <text evidence="5">Catalyzes the phosphorylation of the 3'-hydroxyl group of dephosphocoenzyme A to form coenzyme A.</text>
</comment>
<comment type="subcellular location">
    <subcellularLocation>
        <location evidence="5">Cytoplasm</location>
    </subcellularLocation>
</comment>
<evidence type="ECO:0000256" key="2">
    <source>
        <dbReference type="ARBA" id="ARBA00022741"/>
    </source>
</evidence>
<dbReference type="InterPro" id="IPR001977">
    <property type="entry name" value="Depp_CoAkinase"/>
</dbReference>
<accession>A0A370CGE3</accession>
<dbReference type="HAMAP" id="MF_00376">
    <property type="entry name" value="Dephospho_CoA_kinase"/>
    <property type="match status" value="1"/>
</dbReference>